<evidence type="ECO:0000256" key="5">
    <source>
        <dbReference type="ARBA" id="ARBA00022989"/>
    </source>
</evidence>
<dbReference type="GO" id="GO:0005886">
    <property type="term" value="C:plasma membrane"/>
    <property type="evidence" value="ECO:0007669"/>
    <property type="project" value="UniProtKB-SubCell"/>
</dbReference>
<dbReference type="Gene3D" id="1.20.1250.20">
    <property type="entry name" value="MFS general substrate transporter like domains"/>
    <property type="match status" value="1"/>
</dbReference>
<feature type="transmembrane region" description="Helical" evidence="7">
    <location>
        <begin position="373"/>
        <end position="393"/>
    </location>
</feature>
<feature type="transmembrane region" description="Helical" evidence="7">
    <location>
        <begin position="286"/>
        <end position="305"/>
    </location>
</feature>
<evidence type="ECO:0000256" key="2">
    <source>
        <dbReference type="ARBA" id="ARBA00022448"/>
    </source>
</evidence>
<evidence type="ECO:0000256" key="3">
    <source>
        <dbReference type="ARBA" id="ARBA00022475"/>
    </source>
</evidence>
<evidence type="ECO:0000256" key="6">
    <source>
        <dbReference type="ARBA" id="ARBA00023136"/>
    </source>
</evidence>
<dbReference type="RefSeq" id="WP_011749518.1">
    <property type="nucleotide sequence ID" value="NC_008687.1"/>
</dbReference>
<keyword evidence="4 7" id="KW-0812">Transmembrane</keyword>
<dbReference type="Proteomes" id="UP000000361">
    <property type="component" value="Chromosome 2"/>
</dbReference>
<dbReference type="EMBL" id="CP000490">
    <property type="protein sequence ID" value="ABL71333.1"/>
    <property type="molecule type" value="Genomic_DNA"/>
</dbReference>
<dbReference type="Pfam" id="PF05977">
    <property type="entry name" value="MFS_3"/>
    <property type="match status" value="1"/>
</dbReference>
<evidence type="ECO:0000313" key="9">
    <source>
        <dbReference type="Proteomes" id="UP000000361"/>
    </source>
</evidence>
<comment type="subcellular location">
    <subcellularLocation>
        <location evidence="1">Cell membrane</location>
        <topology evidence="1">Multi-pass membrane protein</topology>
    </subcellularLocation>
</comment>
<dbReference type="HOGENOM" id="CLU_034180_11_1_5"/>
<keyword evidence="9" id="KW-1185">Reference proteome</keyword>
<dbReference type="KEGG" id="pde:Pden_3253"/>
<organism evidence="8 9">
    <name type="scientific">Paracoccus denitrificans (strain Pd 1222)</name>
    <dbReference type="NCBI Taxonomy" id="318586"/>
    <lineage>
        <taxon>Bacteria</taxon>
        <taxon>Pseudomonadati</taxon>
        <taxon>Pseudomonadota</taxon>
        <taxon>Alphaproteobacteria</taxon>
        <taxon>Rhodobacterales</taxon>
        <taxon>Paracoccaceae</taxon>
        <taxon>Paracoccus</taxon>
    </lineage>
</organism>
<dbReference type="STRING" id="318586.Pden_3253"/>
<dbReference type="PANTHER" id="PTHR23513:SF11">
    <property type="entry name" value="STAPHYLOFERRIN A TRANSPORTER"/>
    <property type="match status" value="1"/>
</dbReference>
<keyword evidence="3" id="KW-1003">Cell membrane</keyword>
<feature type="transmembrane region" description="Helical" evidence="7">
    <location>
        <begin position="224"/>
        <end position="242"/>
    </location>
</feature>
<evidence type="ECO:0000256" key="4">
    <source>
        <dbReference type="ARBA" id="ARBA00022692"/>
    </source>
</evidence>
<gene>
    <name evidence="8" type="ordered locus">Pden_3253</name>
</gene>
<keyword evidence="5 7" id="KW-1133">Transmembrane helix</keyword>
<dbReference type="CDD" id="cd06173">
    <property type="entry name" value="MFS_MefA_like"/>
    <property type="match status" value="1"/>
</dbReference>
<keyword evidence="6 7" id="KW-0472">Membrane</keyword>
<keyword evidence="2" id="KW-0813">Transport</keyword>
<dbReference type="InterPro" id="IPR010290">
    <property type="entry name" value="TM_effector"/>
</dbReference>
<feature type="transmembrane region" description="Helical" evidence="7">
    <location>
        <begin position="45"/>
        <end position="69"/>
    </location>
</feature>
<evidence type="ECO:0008006" key="10">
    <source>
        <dbReference type="Google" id="ProtNLM"/>
    </source>
</evidence>
<evidence type="ECO:0000313" key="8">
    <source>
        <dbReference type="EMBL" id="ABL71333.1"/>
    </source>
</evidence>
<dbReference type="OrthoDB" id="9809918at2"/>
<dbReference type="InterPro" id="IPR036259">
    <property type="entry name" value="MFS_trans_sf"/>
</dbReference>
<feature type="transmembrane region" description="Helical" evidence="7">
    <location>
        <begin position="16"/>
        <end position="39"/>
    </location>
</feature>
<dbReference type="EnsemblBacteria" id="ABL71333">
    <property type="protein sequence ID" value="ABL71333"/>
    <property type="gene ID" value="Pden_3253"/>
</dbReference>
<dbReference type="eggNOG" id="COG0477">
    <property type="taxonomic scope" value="Bacteria"/>
</dbReference>
<feature type="transmembrane region" description="Helical" evidence="7">
    <location>
        <begin position="162"/>
        <end position="187"/>
    </location>
</feature>
<evidence type="ECO:0000256" key="1">
    <source>
        <dbReference type="ARBA" id="ARBA00004651"/>
    </source>
</evidence>
<sequence length="533" mass="56385">MSQTLAVFRNRTFRGLWLGTVASNMGGLVQQVGAAWLMATMTSSATMIALVQACVTLPIMLGSYPAGVLADCRDRRRIMQVAQIFMAVVSAALAVLAWMGQVTPVVLLVFTALVGCGTALQFPAWQSSIGGLVVRDELPAAISANAMGTNLTRSLGPALGGAIVAAAGSAMAFAVNALSYLAVIVALWRWRPARSENDLPAESLFPAMRAGVVYCLSSGDKLGAIWRGFLFCLAAIGVQALLPALVRDEIAGGASIYGIMLGAFGAGAVGAALVSTRLRARYGLETTCRLGFVAFALAVAALAIAPGLGLGIAALLVCGAAWLTVLSLVNISIQVSTPKWVLGRMMAIYMTAIFGGMTLGSWLWGYVSTLGGLHLALLLSAGLLLLGAAWGLWAPLVAAEPDSILPAELPASPQPRVALGHDSGPVRISVEYVIPVEREGSFLTVMEARRRSRARSGVSNWSLYHDVEAPSQWIETYGFATWGDYLRQRARKTRQDEAIIAQLHALHHGDHPPQVRRIVGTRRPQTLRAPPLP</sequence>
<dbReference type="AlphaFoldDB" id="A1B739"/>
<proteinExistence type="predicted"/>
<evidence type="ECO:0000256" key="7">
    <source>
        <dbReference type="SAM" id="Phobius"/>
    </source>
</evidence>
<protein>
    <recommendedName>
        <fullName evidence="10">MFS transporter</fullName>
    </recommendedName>
</protein>
<feature type="transmembrane region" description="Helical" evidence="7">
    <location>
        <begin position="311"/>
        <end position="333"/>
    </location>
</feature>
<feature type="transmembrane region" description="Helical" evidence="7">
    <location>
        <begin position="254"/>
        <end position="274"/>
    </location>
</feature>
<accession>A1B739</accession>
<name>A1B739_PARDP</name>
<dbReference type="PANTHER" id="PTHR23513">
    <property type="entry name" value="INTEGRAL MEMBRANE EFFLUX PROTEIN-RELATED"/>
    <property type="match status" value="1"/>
</dbReference>
<feature type="transmembrane region" description="Helical" evidence="7">
    <location>
        <begin position="345"/>
        <end position="367"/>
    </location>
</feature>
<dbReference type="SUPFAM" id="SSF103473">
    <property type="entry name" value="MFS general substrate transporter"/>
    <property type="match status" value="1"/>
</dbReference>
<dbReference type="GeneID" id="93452922"/>
<reference evidence="9" key="1">
    <citation type="submission" date="2006-12" db="EMBL/GenBank/DDBJ databases">
        <title>Complete sequence of chromosome 2 of Paracoccus denitrificans PD1222.</title>
        <authorList>
            <person name="Copeland A."/>
            <person name="Lucas S."/>
            <person name="Lapidus A."/>
            <person name="Barry K."/>
            <person name="Detter J.C."/>
            <person name="Glavina del Rio T."/>
            <person name="Hammon N."/>
            <person name="Israni S."/>
            <person name="Dalin E."/>
            <person name="Tice H."/>
            <person name="Pitluck S."/>
            <person name="Munk A.C."/>
            <person name="Brettin T."/>
            <person name="Bruce D."/>
            <person name="Han C."/>
            <person name="Tapia R."/>
            <person name="Gilna P."/>
            <person name="Schmutz J."/>
            <person name="Larimer F."/>
            <person name="Land M."/>
            <person name="Hauser L."/>
            <person name="Kyrpides N."/>
            <person name="Lykidis A."/>
            <person name="Spiro S."/>
            <person name="Richardson D.J."/>
            <person name="Moir J.W.B."/>
            <person name="Ferguson S.J."/>
            <person name="van Spanning R.J.M."/>
            <person name="Richardson P."/>
        </authorList>
    </citation>
    <scope>NUCLEOTIDE SEQUENCE [LARGE SCALE GENOMIC DNA]</scope>
    <source>
        <strain evidence="9">Pd 1222</strain>
    </source>
</reference>